<organism evidence="1 2">
    <name type="scientific">Schistosoma margrebowiei</name>
    <dbReference type="NCBI Taxonomy" id="48269"/>
    <lineage>
        <taxon>Eukaryota</taxon>
        <taxon>Metazoa</taxon>
        <taxon>Spiralia</taxon>
        <taxon>Lophotrochozoa</taxon>
        <taxon>Platyhelminthes</taxon>
        <taxon>Trematoda</taxon>
        <taxon>Digenea</taxon>
        <taxon>Strigeidida</taxon>
        <taxon>Schistosomatoidea</taxon>
        <taxon>Schistosomatidae</taxon>
        <taxon>Schistosoma</taxon>
    </lineage>
</organism>
<dbReference type="AlphaFoldDB" id="A0A183N2C0"/>
<dbReference type="EMBL" id="UZAI01019167">
    <property type="protein sequence ID" value="VDP43296.1"/>
    <property type="molecule type" value="Genomic_DNA"/>
</dbReference>
<reference evidence="1 2" key="1">
    <citation type="submission" date="2018-11" db="EMBL/GenBank/DDBJ databases">
        <authorList>
            <consortium name="Pathogen Informatics"/>
        </authorList>
    </citation>
    <scope>NUCLEOTIDE SEQUENCE [LARGE SCALE GENOMIC DNA]</scope>
    <source>
        <strain evidence="1 2">Zambia</strain>
    </source>
</reference>
<proteinExistence type="predicted"/>
<dbReference type="Proteomes" id="UP000277204">
    <property type="component" value="Unassembled WGS sequence"/>
</dbReference>
<sequence length="146" mass="16619">MNTSTSEGKRGIQWTSKMQLYDLHFANDLAILSQSQLQIQEKTTSVAVDSAAVGLNINKGKCKLLRDNTECTNPVTIDGEDLEDVKTFTYLSRKRGRQKNTLRRKIEIDMRKVNKNWMELEKKAEEGVGGRMLVVGLCSIRSNRRK</sequence>
<accession>A0A183N2C0</accession>
<evidence type="ECO:0000313" key="2">
    <source>
        <dbReference type="Proteomes" id="UP000277204"/>
    </source>
</evidence>
<protein>
    <submittedName>
        <fullName evidence="1">Uncharacterized protein</fullName>
    </submittedName>
</protein>
<dbReference type="PANTHER" id="PTHR47027">
    <property type="entry name" value="REVERSE TRANSCRIPTASE DOMAIN-CONTAINING PROTEIN"/>
    <property type="match status" value="1"/>
</dbReference>
<name>A0A183N2C0_9TREM</name>
<gene>
    <name evidence="1" type="ORF">SMRZ_LOCUS22445</name>
</gene>
<keyword evidence="2" id="KW-1185">Reference proteome</keyword>
<dbReference type="PANTHER" id="PTHR47027:SF25">
    <property type="entry name" value="REVERSE TRANSCRIPTASE DOMAIN-CONTAINING PROTEIN"/>
    <property type="match status" value="1"/>
</dbReference>
<evidence type="ECO:0000313" key="1">
    <source>
        <dbReference type="EMBL" id="VDP43296.1"/>
    </source>
</evidence>